<protein>
    <submittedName>
        <fullName evidence="2">Uncharacterized protein</fullName>
    </submittedName>
</protein>
<evidence type="ECO:0000256" key="1">
    <source>
        <dbReference type="SAM" id="MobiDB-lite"/>
    </source>
</evidence>
<name>A0ABV5CLD3_9ACTN</name>
<comment type="caution">
    <text evidence="2">The sequence shown here is derived from an EMBL/GenBank/DDBJ whole genome shotgun (WGS) entry which is preliminary data.</text>
</comment>
<feature type="region of interest" description="Disordered" evidence="1">
    <location>
        <begin position="115"/>
        <end position="148"/>
    </location>
</feature>
<gene>
    <name evidence="2" type="ORF">AAFH96_05890</name>
</gene>
<dbReference type="Proteomes" id="UP001582793">
    <property type="component" value="Unassembled WGS sequence"/>
</dbReference>
<reference evidence="2 3" key="1">
    <citation type="submission" date="2024-04" db="EMBL/GenBank/DDBJ databases">
        <title>Polymorphospora sp. isolated from Baiyangdian Lake in Xiong'an New Area.</title>
        <authorList>
            <person name="Zhang X."/>
            <person name="Liu J."/>
        </authorList>
    </citation>
    <scope>NUCLEOTIDE SEQUENCE [LARGE SCALE GENOMIC DNA]</scope>
    <source>
        <strain evidence="2 3">2-325</strain>
    </source>
</reference>
<proteinExistence type="predicted"/>
<evidence type="ECO:0000313" key="2">
    <source>
        <dbReference type="EMBL" id="MFB6392636.1"/>
    </source>
</evidence>
<feature type="compositionally biased region" description="Low complexity" evidence="1">
    <location>
        <begin position="128"/>
        <end position="142"/>
    </location>
</feature>
<evidence type="ECO:0000313" key="3">
    <source>
        <dbReference type="Proteomes" id="UP001582793"/>
    </source>
</evidence>
<organism evidence="2 3">
    <name type="scientific">Polymorphospora lycopeni</name>
    <dbReference type="NCBI Taxonomy" id="3140240"/>
    <lineage>
        <taxon>Bacteria</taxon>
        <taxon>Bacillati</taxon>
        <taxon>Actinomycetota</taxon>
        <taxon>Actinomycetes</taxon>
        <taxon>Micromonosporales</taxon>
        <taxon>Micromonosporaceae</taxon>
        <taxon>Polymorphospora</taxon>
    </lineage>
</organism>
<dbReference type="EMBL" id="JBCGDC010000011">
    <property type="protein sequence ID" value="MFB6392636.1"/>
    <property type="molecule type" value="Genomic_DNA"/>
</dbReference>
<keyword evidence="3" id="KW-1185">Reference proteome</keyword>
<sequence length="148" mass="16783">MSDVAFDFDAWYGETRREPFTFTWAGEKWSLPHFSEIDWRVIDVAAELEALASADENAEIPVDLILKFFQHGFRLDPEQAARWEQVPQPIQLIMNIFDQWQKHAGADLGELLASSDSSASTERPLKLTSRATTRSVSRARSTGGRKRG</sequence>
<dbReference type="RefSeq" id="WP_375733351.1">
    <property type="nucleotide sequence ID" value="NZ_JBCGDC010000011.1"/>
</dbReference>
<accession>A0ABV5CLD3</accession>